<proteinExistence type="predicted"/>
<keyword evidence="2" id="KW-0479">Metal-binding</keyword>
<accession>A0A2B4SFS6</accession>
<dbReference type="InterPro" id="IPR007197">
    <property type="entry name" value="rSAM"/>
</dbReference>
<dbReference type="STRING" id="50429.A0A2B4SFS6"/>
<dbReference type="Pfam" id="PF06969">
    <property type="entry name" value="HemN_C"/>
    <property type="match status" value="1"/>
</dbReference>
<dbReference type="EMBL" id="LSMT01000064">
    <property type="protein sequence ID" value="PFX29534.1"/>
    <property type="molecule type" value="Genomic_DNA"/>
</dbReference>
<dbReference type="Proteomes" id="UP000225706">
    <property type="component" value="Unassembled WGS sequence"/>
</dbReference>
<dbReference type="GO" id="GO:0006779">
    <property type="term" value="P:porphyrin-containing compound biosynthetic process"/>
    <property type="evidence" value="ECO:0007669"/>
    <property type="project" value="TreeGrafter"/>
</dbReference>
<evidence type="ECO:0000313" key="7">
    <source>
        <dbReference type="Proteomes" id="UP000225706"/>
    </source>
</evidence>
<sequence>MSRTRSVGIFGEIFKWPYCRQICSFCNFNKYISKNVDHYRMRKCLVTETENLLKLSGVKKITSVYFGGGTPSLAEPLTISSVLEAVSTICYLPSEAEVTLEANPTSAETDKLGHFLVAGINRVSLGVQAFNTRDLLLLGRDNTIKDSWNHFLVAGINRVSLGVQAFNTRDLLLLGRDNTIKDSWKALQAARSIFPGKVSVDLMFGRPQQTVDDWYKELLKALSVCDDHISLYQLTLERGTPLYKNVTSGKVSLPDSDLAAEMYQLAVEGAESRHNLSYWYGSQYVGVGPGAHGRFIPFGNGNGLRQARVQTLEPNQWMTEVETRGHGTRKEVMQTKFEILEEVLMMSLRTADGLSSENWKIVAPFGLSLYDAFKDNQDVKDLIQDGLLCLTKKGIKATHRGLSVVDSIVSTLLLHLDGINRTVQKSETY</sequence>
<dbReference type="SFLD" id="SFLDS00029">
    <property type="entry name" value="Radical_SAM"/>
    <property type="match status" value="1"/>
</dbReference>
<reference evidence="7" key="1">
    <citation type="journal article" date="2017" name="bioRxiv">
        <title>Comparative analysis of the genomes of Stylophora pistillata and Acropora digitifera provides evidence for extensive differences between species of corals.</title>
        <authorList>
            <person name="Voolstra C.R."/>
            <person name="Li Y."/>
            <person name="Liew Y.J."/>
            <person name="Baumgarten S."/>
            <person name="Zoccola D."/>
            <person name="Flot J.-F."/>
            <person name="Tambutte S."/>
            <person name="Allemand D."/>
            <person name="Aranda M."/>
        </authorList>
    </citation>
    <scope>NUCLEOTIDE SEQUENCE [LARGE SCALE GENOMIC DNA]</scope>
</reference>
<dbReference type="OrthoDB" id="431409at2759"/>
<dbReference type="SUPFAM" id="SSF102114">
    <property type="entry name" value="Radical SAM enzymes"/>
    <property type="match status" value="2"/>
</dbReference>
<evidence type="ECO:0000256" key="3">
    <source>
        <dbReference type="ARBA" id="ARBA00023004"/>
    </source>
</evidence>
<dbReference type="InterPro" id="IPR013785">
    <property type="entry name" value="Aldolase_TIM"/>
</dbReference>
<dbReference type="GO" id="GO:0046872">
    <property type="term" value="F:metal ion binding"/>
    <property type="evidence" value="ECO:0007669"/>
    <property type="project" value="UniProtKB-KW"/>
</dbReference>
<dbReference type="CDD" id="cd01335">
    <property type="entry name" value="Radical_SAM"/>
    <property type="match status" value="1"/>
</dbReference>
<feature type="domain" description="Radical SAM core" evidence="5">
    <location>
        <begin position="3"/>
        <end position="277"/>
    </location>
</feature>
<dbReference type="PANTHER" id="PTHR13932:SF5">
    <property type="entry name" value="RADICAL S-ADENOSYL METHIONINE DOMAIN-CONTAINING PROTEIN 1, MITOCHONDRIAL"/>
    <property type="match status" value="1"/>
</dbReference>
<dbReference type="GO" id="GO:0051539">
    <property type="term" value="F:4 iron, 4 sulfur cluster binding"/>
    <property type="evidence" value="ECO:0007669"/>
    <property type="project" value="TreeGrafter"/>
</dbReference>
<dbReference type="PROSITE" id="PS51918">
    <property type="entry name" value="RADICAL_SAM"/>
    <property type="match status" value="1"/>
</dbReference>
<gene>
    <name evidence="6" type="primary">Rsad1</name>
    <name evidence="6" type="ORF">AWC38_SpisGene5717</name>
</gene>
<evidence type="ECO:0000256" key="4">
    <source>
        <dbReference type="ARBA" id="ARBA00023014"/>
    </source>
</evidence>
<dbReference type="PANTHER" id="PTHR13932">
    <property type="entry name" value="COPROPORPHYRINIGEN III OXIDASE"/>
    <property type="match status" value="1"/>
</dbReference>
<keyword evidence="7" id="KW-1185">Reference proteome</keyword>
<comment type="caution">
    <text evidence="6">The sequence shown here is derived from an EMBL/GenBank/DDBJ whole genome shotgun (WGS) entry which is preliminary data.</text>
</comment>
<dbReference type="InterPro" id="IPR034505">
    <property type="entry name" value="Coproporphyrinogen-III_oxidase"/>
</dbReference>
<name>A0A2B4SFS6_STYPI</name>
<keyword evidence="1" id="KW-0949">S-adenosyl-L-methionine</keyword>
<dbReference type="InterPro" id="IPR006638">
    <property type="entry name" value="Elp3/MiaA/NifB-like_rSAM"/>
</dbReference>
<keyword evidence="3" id="KW-0408">Iron</keyword>
<evidence type="ECO:0000256" key="1">
    <source>
        <dbReference type="ARBA" id="ARBA00022691"/>
    </source>
</evidence>
<organism evidence="6 7">
    <name type="scientific">Stylophora pistillata</name>
    <name type="common">Smooth cauliflower coral</name>
    <dbReference type="NCBI Taxonomy" id="50429"/>
    <lineage>
        <taxon>Eukaryota</taxon>
        <taxon>Metazoa</taxon>
        <taxon>Cnidaria</taxon>
        <taxon>Anthozoa</taxon>
        <taxon>Hexacorallia</taxon>
        <taxon>Scleractinia</taxon>
        <taxon>Astrocoeniina</taxon>
        <taxon>Pocilloporidae</taxon>
        <taxon>Stylophora</taxon>
    </lineage>
</organism>
<dbReference type="GO" id="GO:0005739">
    <property type="term" value="C:mitochondrion"/>
    <property type="evidence" value="ECO:0007669"/>
    <property type="project" value="TreeGrafter"/>
</dbReference>
<evidence type="ECO:0000256" key="2">
    <source>
        <dbReference type="ARBA" id="ARBA00022723"/>
    </source>
</evidence>
<dbReference type="AlphaFoldDB" id="A0A2B4SFS6"/>
<dbReference type="InterPro" id="IPR010723">
    <property type="entry name" value="HemN_C"/>
</dbReference>
<evidence type="ECO:0000259" key="5">
    <source>
        <dbReference type="PROSITE" id="PS51918"/>
    </source>
</evidence>
<dbReference type="SMART" id="SM00729">
    <property type="entry name" value="Elp3"/>
    <property type="match status" value="1"/>
</dbReference>
<dbReference type="GO" id="GO:0003824">
    <property type="term" value="F:catalytic activity"/>
    <property type="evidence" value="ECO:0007669"/>
    <property type="project" value="InterPro"/>
</dbReference>
<evidence type="ECO:0000313" key="6">
    <source>
        <dbReference type="EMBL" id="PFX29534.1"/>
    </source>
</evidence>
<dbReference type="Gene3D" id="3.20.20.70">
    <property type="entry name" value="Aldolase class I"/>
    <property type="match status" value="1"/>
</dbReference>
<keyword evidence="4" id="KW-0411">Iron-sulfur</keyword>
<dbReference type="Pfam" id="PF04055">
    <property type="entry name" value="Radical_SAM"/>
    <property type="match status" value="1"/>
</dbReference>
<dbReference type="InterPro" id="IPR058240">
    <property type="entry name" value="rSAM_sf"/>
</dbReference>
<protein>
    <submittedName>
        <fullName evidence="6">Radical S-adenosyl methionine domain-containing protein 1, mitochondrial</fullName>
    </submittedName>
</protein>